<protein>
    <submittedName>
        <fullName evidence="5">Probable GPI-anchored adhesin-like protein PGA18</fullName>
    </submittedName>
</protein>
<feature type="compositionally biased region" description="Polar residues" evidence="1">
    <location>
        <begin position="175"/>
        <end position="192"/>
    </location>
</feature>
<evidence type="ECO:0000313" key="4">
    <source>
        <dbReference type="Proteomes" id="UP000515152"/>
    </source>
</evidence>
<keyword evidence="2" id="KW-0732">Signal</keyword>
<dbReference type="CDD" id="cd00037">
    <property type="entry name" value="CLECT"/>
    <property type="match status" value="1"/>
</dbReference>
<feature type="region of interest" description="Disordered" evidence="1">
    <location>
        <begin position="175"/>
        <end position="194"/>
    </location>
</feature>
<evidence type="ECO:0000313" key="5">
    <source>
        <dbReference type="RefSeq" id="XP_042566450.1"/>
    </source>
</evidence>
<dbReference type="Proteomes" id="UP000515152">
    <property type="component" value="Chromosome 18"/>
</dbReference>
<dbReference type="AlphaFoldDB" id="A0A8M1KUV5"/>
<keyword evidence="4" id="KW-1185">Reference proteome</keyword>
<feature type="domain" description="C-type lectin" evidence="3">
    <location>
        <begin position="15"/>
        <end position="149"/>
    </location>
</feature>
<dbReference type="RefSeq" id="XP_042566450.1">
    <property type="nucleotide sequence ID" value="XM_042710516.1"/>
</dbReference>
<organism evidence="4 5">
    <name type="scientific">Clupea harengus</name>
    <name type="common">Atlantic herring</name>
    <dbReference type="NCBI Taxonomy" id="7950"/>
    <lineage>
        <taxon>Eukaryota</taxon>
        <taxon>Metazoa</taxon>
        <taxon>Chordata</taxon>
        <taxon>Craniata</taxon>
        <taxon>Vertebrata</taxon>
        <taxon>Euteleostomi</taxon>
        <taxon>Actinopterygii</taxon>
        <taxon>Neopterygii</taxon>
        <taxon>Teleostei</taxon>
        <taxon>Clupei</taxon>
        <taxon>Clupeiformes</taxon>
        <taxon>Clupeoidei</taxon>
        <taxon>Clupeidae</taxon>
        <taxon>Clupea</taxon>
    </lineage>
</organism>
<dbReference type="InterPro" id="IPR001304">
    <property type="entry name" value="C-type_lectin-like"/>
</dbReference>
<name>A0A8M1KUV5_CLUHA</name>
<gene>
    <name evidence="5" type="primary">LOC122133759</name>
</gene>
<dbReference type="PROSITE" id="PS50041">
    <property type="entry name" value="C_TYPE_LECTIN_2"/>
    <property type="match status" value="1"/>
</dbReference>
<dbReference type="KEGG" id="char:122133759"/>
<reference evidence="5" key="1">
    <citation type="submission" date="2025-08" db="UniProtKB">
        <authorList>
            <consortium name="RefSeq"/>
        </authorList>
    </citation>
    <scope>IDENTIFICATION</scope>
</reference>
<evidence type="ECO:0000256" key="1">
    <source>
        <dbReference type="SAM" id="MobiDB-lite"/>
    </source>
</evidence>
<dbReference type="GeneID" id="122133759"/>
<feature type="signal peptide" evidence="2">
    <location>
        <begin position="1"/>
        <end position="16"/>
    </location>
</feature>
<accession>A0A8M1KUV5</accession>
<dbReference type="OrthoDB" id="10253954at2759"/>
<sequence>MRIVFLVLLLVPLGWTKREYFLQSNASSWELARQHCQVCYRELATITAEDARHMLEKLDNSSRAVWVGLRRRLNETVASNTTNSTGPESHWFSGTAPWFQSSNDTNGTWFSFFEGKLPWSRWANGDPVTFQNWYPGRPVSKPRPEPIKCDPNAGASTYTTTPSYSTVNGYSTVDGNSTTGMTNQNSTNGTAEQRNDSYMCPQLKKLLECVDDQGAKDALSRYLNQSSDATTPGSNQTTFNMSLNVTTPGSNQTTLNMSLNVTTPGSNQTAFNMSLNATTPSSNQTAFNMSLNVTTLSSNQTTLNNSLNVTTPSSNTNVTTPNYHDNPDWTTLELYSASPGTIPTSTSAPNRFYGEVNVSDITYTSAGVKWLEAPGAISGYRVEA</sequence>
<feature type="chain" id="PRO_5035445728" evidence="2">
    <location>
        <begin position="17"/>
        <end position="384"/>
    </location>
</feature>
<evidence type="ECO:0000259" key="3">
    <source>
        <dbReference type="PROSITE" id="PS50041"/>
    </source>
</evidence>
<evidence type="ECO:0000256" key="2">
    <source>
        <dbReference type="SAM" id="SignalP"/>
    </source>
</evidence>
<proteinExistence type="predicted"/>